<dbReference type="AlphaFoldDB" id="A0A8S1WCH3"/>
<name>A0A8S1WCH3_PAROT</name>
<protein>
    <submittedName>
        <fullName evidence="1">Uncharacterized protein</fullName>
    </submittedName>
</protein>
<proteinExistence type="predicted"/>
<organism evidence="1 2">
    <name type="scientific">Paramecium octaurelia</name>
    <dbReference type="NCBI Taxonomy" id="43137"/>
    <lineage>
        <taxon>Eukaryota</taxon>
        <taxon>Sar</taxon>
        <taxon>Alveolata</taxon>
        <taxon>Ciliophora</taxon>
        <taxon>Intramacronucleata</taxon>
        <taxon>Oligohymenophorea</taxon>
        <taxon>Peniculida</taxon>
        <taxon>Parameciidae</taxon>
        <taxon>Paramecium</taxon>
    </lineage>
</organism>
<dbReference type="EMBL" id="CAJJDP010000090">
    <property type="protein sequence ID" value="CAD8187988.1"/>
    <property type="molecule type" value="Genomic_DNA"/>
</dbReference>
<dbReference type="Proteomes" id="UP000683925">
    <property type="component" value="Unassembled WGS sequence"/>
</dbReference>
<gene>
    <name evidence="1" type="ORF">POCTA_138.1.T0910170</name>
</gene>
<accession>A0A8S1WCH3</accession>
<sequence length="184" mass="21984">MIILGSVNDQQIGAQSQSTLLNYKHKDEDAFQARDNVLLDIQTFSQLYLNHSRLSEIHQLVGVSISKTKYPFQSQKFLKTQIYWQAKNSFFQTQQSKKILIFQIYRIQQIGWLIVNTFCLKKNRKNFCNYFKNEFTILQQLIIKVWQQGYIKIFFINSPFPNNQRLFLQSSPNYNLKWKVPQCR</sequence>
<keyword evidence="2" id="KW-1185">Reference proteome</keyword>
<comment type="caution">
    <text evidence="1">The sequence shown here is derived from an EMBL/GenBank/DDBJ whole genome shotgun (WGS) entry which is preliminary data.</text>
</comment>
<reference evidence="1" key="1">
    <citation type="submission" date="2021-01" db="EMBL/GenBank/DDBJ databases">
        <authorList>
            <consortium name="Genoscope - CEA"/>
            <person name="William W."/>
        </authorList>
    </citation>
    <scope>NUCLEOTIDE SEQUENCE</scope>
</reference>
<evidence type="ECO:0000313" key="2">
    <source>
        <dbReference type="Proteomes" id="UP000683925"/>
    </source>
</evidence>
<evidence type="ECO:0000313" key="1">
    <source>
        <dbReference type="EMBL" id="CAD8187988.1"/>
    </source>
</evidence>